<feature type="transmembrane region" description="Helical" evidence="6">
    <location>
        <begin position="149"/>
        <end position="175"/>
    </location>
</feature>
<dbReference type="NCBIfam" id="TIGR00797">
    <property type="entry name" value="matE"/>
    <property type="match status" value="1"/>
</dbReference>
<comment type="similarity">
    <text evidence="2">Belongs to the multi antimicrobial extrusion (MATE) (TC 2.A.66.1) family.</text>
</comment>
<dbReference type="PANTHER" id="PTHR11206">
    <property type="entry name" value="MULTIDRUG RESISTANCE PROTEIN"/>
    <property type="match status" value="1"/>
</dbReference>
<feature type="transmembrane region" description="Helical" evidence="6">
    <location>
        <begin position="123"/>
        <end position="143"/>
    </location>
</feature>
<dbReference type="Pfam" id="PF01554">
    <property type="entry name" value="MatE"/>
    <property type="match status" value="2"/>
</dbReference>
<reference evidence="7" key="2">
    <citation type="submission" date="2020-08" db="EMBL/GenBank/DDBJ databases">
        <title>Plant Genome Project.</title>
        <authorList>
            <person name="Zhang R.-G."/>
        </authorList>
    </citation>
    <scope>NUCLEOTIDE SEQUENCE</scope>
    <source>
        <strain evidence="7">Huo1</strain>
        <tissue evidence="7">Leaf</tissue>
    </source>
</reference>
<evidence type="ECO:0000256" key="1">
    <source>
        <dbReference type="ARBA" id="ARBA00004141"/>
    </source>
</evidence>
<keyword evidence="3 6" id="KW-0812">Transmembrane</keyword>
<sequence>MGHIGSTHLAAYALVFTVLFGFVLGIQLGMVGGVGTLCGQAYGTKQYEKLGIYLQQSCIILLVVCVLVTPMFVFAAPVLKALGQDHNIADMAGDVAPWFIAVVFLYGAMYGCNAYLQSQSKNFVLSCYAIVSLLVHVLLSWFLVVKLEFGVSGVMSSTCLAFLIMNLGQLLYMVVGGCRETWRGFTALAFRDLEATVKLVVSIEFCYNLILILLTGKMENAEVAIDALSICLIITGWTTVVSGGFLSAVSVRVSNELGRKDTIAAKFSIVTTLVMSVSIGAVLMLVFLMFKENVAYLFTKSEQVAEAFARLSPLVAVYVLLNNVQPFLTGVASGAAQQGIVAFVNLGSYYLVGVPLGVLLGSYYLVGVPLGVLLGYVFNLQVEGVWTGMIIGIGVQTIILAFLISTTDWDKQVILAQRRISSRLVGDKTTYHSSYNDHVTAV</sequence>
<comment type="subcellular location">
    <subcellularLocation>
        <location evidence="1">Membrane</location>
        <topology evidence="1">Multi-pass membrane protein</topology>
    </subcellularLocation>
</comment>
<gene>
    <name evidence="7" type="ORF">SASPL_130347</name>
</gene>
<dbReference type="GO" id="GO:1990961">
    <property type="term" value="P:xenobiotic detoxification by transmembrane export across the plasma membrane"/>
    <property type="evidence" value="ECO:0007669"/>
    <property type="project" value="InterPro"/>
</dbReference>
<feature type="transmembrane region" description="Helical" evidence="6">
    <location>
        <begin position="385"/>
        <end position="404"/>
    </location>
</feature>
<evidence type="ECO:0000256" key="4">
    <source>
        <dbReference type="ARBA" id="ARBA00022989"/>
    </source>
</evidence>
<name>A0A8X8X7Z0_SALSN</name>
<feature type="transmembrane region" description="Helical" evidence="6">
    <location>
        <begin position="263"/>
        <end position="287"/>
    </location>
</feature>
<feature type="transmembrane region" description="Helical" evidence="6">
    <location>
        <begin position="95"/>
        <end position="116"/>
    </location>
</feature>
<evidence type="ECO:0000313" key="7">
    <source>
        <dbReference type="EMBL" id="KAG6407358.1"/>
    </source>
</evidence>
<proteinExistence type="inferred from homology"/>
<protein>
    <recommendedName>
        <fullName evidence="9">Multidrug resistance protein, MATE family</fullName>
    </recommendedName>
</protein>
<dbReference type="EMBL" id="PNBA02000011">
    <property type="protein sequence ID" value="KAG6407358.1"/>
    <property type="molecule type" value="Genomic_DNA"/>
</dbReference>
<accession>A0A8X8X7Z0</accession>
<dbReference type="GO" id="GO:0042910">
    <property type="term" value="F:xenobiotic transmembrane transporter activity"/>
    <property type="evidence" value="ECO:0007669"/>
    <property type="project" value="InterPro"/>
</dbReference>
<keyword evidence="5 6" id="KW-0472">Membrane</keyword>
<feature type="transmembrane region" description="Helical" evidence="6">
    <location>
        <begin position="12"/>
        <end position="38"/>
    </location>
</feature>
<feature type="transmembrane region" description="Helical" evidence="6">
    <location>
        <begin position="227"/>
        <end position="251"/>
    </location>
</feature>
<dbReference type="GO" id="GO:0016020">
    <property type="term" value="C:membrane"/>
    <property type="evidence" value="ECO:0007669"/>
    <property type="project" value="UniProtKB-SubCell"/>
</dbReference>
<organism evidence="7">
    <name type="scientific">Salvia splendens</name>
    <name type="common">Scarlet sage</name>
    <dbReference type="NCBI Taxonomy" id="180675"/>
    <lineage>
        <taxon>Eukaryota</taxon>
        <taxon>Viridiplantae</taxon>
        <taxon>Streptophyta</taxon>
        <taxon>Embryophyta</taxon>
        <taxon>Tracheophyta</taxon>
        <taxon>Spermatophyta</taxon>
        <taxon>Magnoliopsida</taxon>
        <taxon>eudicotyledons</taxon>
        <taxon>Gunneridae</taxon>
        <taxon>Pentapetalae</taxon>
        <taxon>asterids</taxon>
        <taxon>lamiids</taxon>
        <taxon>Lamiales</taxon>
        <taxon>Lamiaceae</taxon>
        <taxon>Nepetoideae</taxon>
        <taxon>Mentheae</taxon>
        <taxon>Salviinae</taxon>
        <taxon>Salvia</taxon>
        <taxon>Salvia subgen. Calosphace</taxon>
        <taxon>core Calosphace</taxon>
    </lineage>
</organism>
<reference evidence="7" key="1">
    <citation type="submission" date="2018-01" db="EMBL/GenBank/DDBJ databases">
        <authorList>
            <person name="Mao J.F."/>
        </authorList>
    </citation>
    <scope>NUCLEOTIDE SEQUENCE</scope>
    <source>
        <strain evidence="7">Huo1</strain>
        <tissue evidence="7">Leaf</tissue>
    </source>
</reference>
<evidence type="ECO:0000256" key="5">
    <source>
        <dbReference type="ARBA" id="ARBA00023136"/>
    </source>
</evidence>
<dbReference type="CDD" id="cd13132">
    <property type="entry name" value="MATE_eukaryotic"/>
    <property type="match status" value="1"/>
</dbReference>
<keyword evidence="8" id="KW-1185">Reference proteome</keyword>
<keyword evidence="4 6" id="KW-1133">Transmembrane helix</keyword>
<evidence type="ECO:0000256" key="2">
    <source>
        <dbReference type="ARBA" id="ARBA00010199"/>
    </source>
</evidence>
<dbReference type="AlphaFoldDB" id="A0A8X8X7Z0"/>
<evidence type="ECO:0000313" key="8">
    <source>
        <dbReference type="Proteomes" id="UP000298416"/>
    </source>
</evidence>
<evidence type="ECO:0008006" key="9">
    <source>
        <dbReference type="Google" id="ProtNLM"/>
    </source>
</evidence>
<feature type="transmembrane region" description="Helical" evidence="6">
    <location>
        <begin position="196"/>
        <end position="215"/>
    </location>
</feature>
<dbReference type="InterPro" id="IPR002528">
    <property type="entry name" value="MATE_fam"/>
</dbReference>
<comment type="caution">
    <text evidence="7">The sequence shown here is derived from an EMBL/GenBank/DDBJ whole genome shotgun (WGS) entry which is preliminary data.</text>
</comment>
<dbReference type="Proteomes" id="UP000298416">
    <property type="component" value="Unassembled WGS sequence"/>
</dbReference>
<dbReference type="GO" id="GO:0015297">
    <property type="term" value="F:antiporter activity"/>
    <property type="evidence" value="ECO:0007669"/>
    <property type="project" value="InterPro"/>
</dbReference>
<evidence type="ECO:0000256" key="6">
    <source>
        <dbReference type="SAM" id="Phobius"/>
    </source>
</evidence>
<dbReference type="InterPro" id="IPR045069">
    <property type="entry name" value="MATE_euk"/>
</dbReference>
<feature type="transmembrane region" description="Helical" evidence="6">
    <location>
        <begin position="50"/>
        <end position="75"/>
    </location>
</feature>
<evidence type="ECO:0000256" key="3">
    <source>
        <dbReference type="ARBA" id="ARBA00022692"/>
    </source>
</evidence>